<dbReference type="AlphaFoldDB" id="A0A7G1KPR0"/>
<dbReference type="Proteomes" id="UP000516173">
    <property type="component" value="Chromosome"/>
</dbReference>
<sequence length="209" mass="22937">MSSAFAFADNEGEPDDDLASRWLDTYLDLERSASLIRCYAPGMIPGLLQTAQYTREVLAIADPDHATGPHPQLAALEQRKQLLARSNPPRLWIVLEQAALRRQLGSHQAWREQLDHLAHIAARPGFSVQIMPDHAAGPIISTVPFTVFRFAATHRGDIVHVPHATGAAFLDGRREIDAYHEIWNRLCINALGPERTSDIVAAAAAGATL</sequence>
<organism evidence="2 3">
    <name type="scientific">Nocardia wallacei</name>
    <dbReference type="NCBI Taxonomy" id="480035"/>
    <lineage>
        <taxon>Bacteria</taxon>
        <taxon>Bacillati</taxon>
        <taxon>Actinomycetota</taxon>
        <taxon>Actinomycetes</taxon>
        <taxon>Mycobacteriales</taxon>
        <taxon>Nocardiaceae</taxon>
        <taxon>Nocardia</taxon>
    </lineage>
</organism>
<dbReference type="KEGG" id="nwl:NWFMUON74_36110"/>
<name>A0A7G1KPR0_9NOCA</name>
<keyword evidence="3" id="KW-1185">Reference proteome</keyword>
<evidence type="ECO:0000313" key="3">
    <source>
        <dbReference type="Proteomes" id="UP000516173"/>
    </source>
</evidence>
<dbReference type="RefSeq" id="WP_187683015.1">
    <property type="nucleotide sequence ID" value="NZ_AP023396.1"/>
</dbReference>
<evidence type="ECO:0000259" key="1">
    <source>
        <dbReference type="Pfam" id="PF19054"/>
    </source>
</evidence>
<evidence type="ECO:0000313" key="2">
    <source>
        <dbReference type="EMBL" id="BCK55839.1"/>
    </source>
</evidence>
<gene>
    <name evidence="2" type="ORF">NWFMUON74_36110</name>
</gene>
<dbReference type="EMBL" id="AP023396">
    <property type="protein sequence ID" value="BCK55839.1"/>
    <property type="molecule type" value="Genomic_DNA"/>
</dbReference>
<protein>
    <recommendedName>
        <fullName evidence="1">DUF5753 domain-containing protein</fullName>
    </recommendedName>
</protein>
<feature type="domain" description="DUF5753" evidence="1">
    <location>
        <begin position="24"/>
        <end position="200"/>
    </location>
</feature>
<reference evidence="2 3" key="1">
    <citation type="submission" date="2020-08" db="EMBL/GenBank/DDBJ databases">
        <title>Genome Sequencing of Nocardia wallacei strain FMUON74 and assembly.</title>
        <authorList>
            <person name="Toyokawa M."/>
            <person name="Uesaka K."/>
        </authorList>
    </citation>
    <scope>NUCLEOTIDE SEQUENCE [LARGE SCALE GENOMIC DNA]</scope>
    <source>
        <strain evidence="2 3">FMUON74</strain>
    </source>
</reference>
<dbReference type="Pfam" id="PF19054">
    <property type="entry name" value="DUF5753"/>
    <property type="match status" value="1"/>
</dbReference>
<dbReference type="GeneID" id="80348136"/>
<accession>A0A7G1KPR0</accession>
<dbReference type="InterPro" id="IPR043917">
    <property type="entry name" value="DUF5753"/>
</dbReference>
<proteinExistence type="predicted"/>